<dbReference type="AlphaFoldDB" id="A0A914Y8G7"/>
<dbReference type="WBParaSite" id="PSU_v2.g15567.t1">
    <property type="protein sequence ID" value="PSU_v2.g15567.t1"/>
    <property type="gene ID" value="PSU_v2.g15567"/>
</dbReference>
<dbReference type="Proteomes" id="UP000887577">
    <property type="component" value="Unplaced"/>
</dbReference>
<name>A0A914Y8G7_9BILA</name>
<keyword evidence="1" id="KW-1185">Reference proteome</keyword>
<protein>
    <submittedName>
        <fullName evidence="2">Uncharacterized protein</fullName>
    </submittedName>
</protein>
<accession>A0A914Y8G7</accession>
<evidence type="ECO:0000313" key="2">
    <source>
        <dbReference type="WBParaSite" id="PSU_v2.g15567.t1"/>
    </source>
</evidence>
<reference evidence="2" key="1">
    <citation type="submission" date="2022-11" db="UniProtKB">
        <authorList>
            <consortium name="WormBaseParasite"/>
        </authorList>
    </citation>
    <scope>IDENTIFICATION</scope>
</reference>
<sequence>MAGTDVHGCKTIKITCTTAKVGEEVIFFFSNGAVDLGTASGTTTVSRILTCDENAKFLLTDGENTRAVGSVECITARAPPGMIILISNIL</sequence>
<organism evidence="1 2">
    <name type="scientific">Panagrolaimus superbus</name>
    <dbReference type="NCBI Taxonomy" id="310955"/>
    <lineage>
        <taxon>Eukaryota</taxon>
        <taxon>Metazoa</taxon>
        <taxon>Ecdysozoa</taxon>
        <taxon>Nematoda</taxon>
        <taxon>Chromadorea</taxon>
        <taxon>Rhabditida</taxon>
        <taxon>Tylenchina</taxon>
        <taxon>Panagrolaimomorpha</taxon>
        <taxon>Panagrolaimoidea</taxon>
        <taxon>Panagrolaimidae</taxon>
        <taxon>Panagrolaimus</taxon>
    </lineage>
</organism>
<evidence type="ECO:0000313" key="1">
    <source>
        <dbReference type="Proteomes" id="UP000887577"/>
    </source>
</evidence>
<proteinExistence type="predicted"/>